<dbReference type="GeneID" id="55607654"/>
<evidence type="ECO:0000313" key="2">
    <source>
        <dbReference type="EMBL" id="AVJ48934.1"/>
    </source>
</evidence>
<feature type="compositionally biased region" description="Basic and acidic residues" evidence="1">
    <location>
        <begin position="74"/>
        <end position="89"/>
    </location>
</feature>
<organism evidence="2 3">
    <name type="scientific">Klebsiella phage KP8</name>
    <dbReference type="NCBI Taxonomy" id="2099850"/>
    <lineage>
        <taxon>Viruses</taxon>
        <taxon>Duplodnaviria</taxon>
        <taxon>Heunggongvirae</taxon>
        <taxon>Uroviricota</taxon>
        <taxon>Caudoviricetes</taxon>
        <taxon>Schitoviridae</taxon>
        <taxon>Enquatrovirinae</taxon>
        <taxon>Kaypoctavirus</taxon>
        <taxon>Kaypoctavirus KP8</taxon>
    </lineage>
</organism>
<evidence type="ECO:0000313" key="3">
    <source>
        <dbReference type="Proteomes" id="UP000241488"/>
    </source>
</evidence>
<reference evidence="3" key="1">
    <citation type="submission" date="2018-02" db="EMBL/GenBank/DDBJ databases">
        <title>Complete genome of Klebsiella pneumoniae Podoviridae bacteriophage KP8.</title>
        <authorList>
            <person name="Bokovaya O."/>
            <person name="Tikunov A."/>
            <person name="Morozova V."/>
        </authorList>
    </citation>
    <scope>NUCLEOTIDE SEQUENCE [LARGE SCALE GENOMIC DNA]</scope>
</reference>
<protein>
    <submittedName>
        <fullName evidence="2">Uncharacterized protein</fullName>
    </submittedName>
</protein>
<evidence type="ECO:0000256" key="1">
    <source>
        <dbReference type="SAM" id="MobiDB-lite"/>
    </source>
</evidence>
<feature type="region of interest" description="Disordered" evidence="1">
    <location>
        <begin position="74"/>
        <end position="98"/>
    </location>
</feature>
<keyword evidence="3" id="KW-1185">Reference proteome</keyword>
<sequence>MINKQKMFYPLVAKEGGMGLLTVGEDGTLLYSAIDAKTGNPVTVVLYFNEQTSTTLLNTIEELATIQKKYAESRVDSEPAEESFHEMLEAFKPNGKPN</sequence>
<dbReference type="KEGG" id="vg:55607654"/>
<dbReference type="RefSeq" id="YP_009837464.1">
    <property type="nucleotide sequence ID" value="NC_048700.1"/>
</dbReference>
<accession>A0A2P1CCL3</accession>
<proteinExistence type="predicted"/>
<dbReference type="Proteomes" id="UP000241488">
    <property type="component" value="Segment"/>
</dbReference>
<dbReference type="EMBL" id="MG922974">
    <property type="protein sequence ID" value="AVJ48934.1"/>
    <property type="molecule type" value="Genomic_DNA"/>
</dbReference>
<name>A0A2P1CCL3_9CAUD</name>